<name>A0A0K1PQS0_9BACT</name>
<dbReference type="InterPro" id="IPR011990">
    <property type="entry name" value="TPR-like_helical_dom_sf"/>
</dbReference>
<dbReference type="RefSeq" id="WP_146647262.1">
    <property type="nucleotide sequence ID" value="NZ_CP012333.1"/>
</dbReference>
<sequence length="749" mass="81535">MRAFVEHRRSFAALVTAALACAGCPSRDPAAETLLATKTKPDAAATAALEAGSERVDAGADSGTVVSWQEAIRTERWKEADAALEKLPSNEQNAPETRLARARVARMLGKDALTVQLLDKLEDELPLVRDVIAKERALAAMKAGPADKAAEWLASRPLPSSWLLAAEAWDRAGETGRARAQCDRVLAADKRTRSQEEKARALRLRIVREAKDEPTLASDARWLAINALDSKTASTAQEVVDHLAPAKPLTADELATRARILAEAGRPDDALKVLERANNAKGKLSEIDRCRGRAEVLYKARSRYSEAALAYRACSQLGGSHAAEDAFLSARAFSRADRDADALPAFAAVMQRHPKTTWAEQAEFHIARTHALAGRWREAATAFDLYATHWGATAREKKEADRYRALVHLMAQDHKIARRLLEDLAGGESDSIAQARWINLAALAALRDGDRLHAVSRWAEVARTRPLSWPALVARARLQSQAAPLPPVIEPSDAGSEPAPLDVSLPPPVDMLHRIGLDGDAEETLRERETAVAARAPGRGTEALCRVYAALDRGKRRYQLSRDVPGQLLTAAPGPKNRWAWDCAFPRPHEAHVTAEATERKLPSSLLWAVMRQESAFDPEVVSPARAVGLLQLMPETARAVANAAGLPHEEGWLVRPGHNVTLGARYLRELLDKLNGNTSLATGAYNAGPEAITRWENRAKGGTLDVFVEMIPFLETRGYVVRVMGNLARYGYLSGGEAGVPEIALDLK</sequence>
<evidence type="ECO:0000313" key="3">
    <source>
        <dbReference type="EMBL" id="AKU95890.1"/>
    </source>
</evidence>
<organism evidence="3 4">
    <name type="scientific">Labilithrix luteola</name>
    <dbReference type="NCBI Taxonomy" id="1391654"/>
    <lineage>
        <taxon>Bacteria</taxon>
        <taxon>Pseudomonadati</taxon>
        <taxon>Myxococcota</taxon>
        <taxon>Polyangia</taxon>
        <taxon>Polyangiales</taxon>
        <taxon>Labilitrichaceae</taxon>
        <taxon>Labilithrix</taxon>
    </lineage>
</organism>
<dbReference type="Pfam" id="PF01464">
    <property type="entry name" value="SLT"/>
    <property type="match status" value="1"/>
</dbReference>
<dbReference type="Gene3D" id="1.10.530.10">
    <property type="match status" value="1"/>
</dbReference>
<dbReference type="SUPFAM" id="SSF53955">
    <property type="entry name" value="Lysozyme-like"/>
    <property type="match status" value="1"/>
</dbReference>
<dbReference type="KEGG" id="llu:AKJ09_02554"/>
<dbReference type="Gene3D" id="1.25.40.10">
    <property type="entry name" value="Tetratricopeptide repeat domain"/>
    <property type="match status" value="2"/>
</dbReference>
<protein>
    <submittedName>
        <fullName evidence="3">Soluble lytic murein transglycosylase</fullName>
    </submittedName>
</protein>
<proteinExistence type="inferred from homology"/>
<dbReference type="InterPro" id="IPR023346">
    <property type="entry name" value="Lysozyme-like_dom_sf"/>
</dbReference>
<comment type="similarity">
    <text evidence="1">Belongs to the transglycosylase Slt family.</text>
</comment>
<dbReference type="Proteomes" id="UP000064967">
    <property type="component" value="Chromosome"/>
</dbReference>
<reference evidence="3 4" key="1">
    <citation type="submission" date="2015-08" db="EMBL/GenBank/DDBJ databases">
        <authorList>
            <person name="Babu N.S."/>
            <person name="Beckwith C.J."/>
            <person name="Beseler K.G."/>
            <person name="Brison A."/>
            <person name="Carone J.V."/>
            <person name="Caskin T.P."/>
            <person name="Diamond M."/>
            <person name="Durham M.E."/>
            <person name="Foxe J.M."/>
            <person name="Go M."/>
            <person name="Henderson B.A."/>
            <person name="Jones I.B."/>
            <person name="McGettigan J.A."/>
            <person name="Micheletti S.J."/>
            <person name="Nasrallah M.E."/>
            <person name="Ortiz D."/>
            <person name="Piller C.R."/>
            <person name="Privatt S.R."/>
            <person name="Schneider S.L."/>
            <person name="Sharp S."/>
            <person name="Smith T.C."/>
            <person name="Stanton J.D."/>
            <person name="Ullery H.E."/>
            <person name="Wilson R.J."/>
            <person name="Serrano M.G."/>
            <person name="Buck G."/>
            <person name="Lee V."/>
            <person name="Wang Y."/>
            <person name="Carvalho R."/>
            <person name="Voegtly L."/>
            <person name="Shi R."/>
            <person name="Duckworth R."/>
            <person name="Johnson A."/>
            <person name="Loviza R."/>
            <person name="Walstead R."/>
            <person name="Shah Z."/>
            <person name="Kiflezghi M."/>
            <person name="Wade K."/>
            <person name="Ball S.L."/>
            <person name="Bradley K.W."/>
            <person name="Asai D.J."/>
            <person name="Bowman C.A."/>
            <person name="Russell D.A."/>
            <person name="Pope W.H."/>
            <person name="Jacobs-Sera D."/>
            <person name="Hendrix R.W."/>
            <person name="Hatfull G.F."/>
        </authorList>
    </citation>
    <scope>NUCLEOTIDE SEQUENCE [LARGE SCALE GENOMIC DNA]</scope>
    <source>
        <strain evidence="3 4">DSM 27648</strain>
    </source>
</reference>
<dbReference type="GO" id="GO:0008933">
    <property type="term" value="F:peptidoglycan lytic transglycosylase activity"/>
    <property type="evidence" value="ECO:0007669"/>
    <property type="project" value="InterPro"/>
</dbReference>
<evidence type="ECO:0000259" key="2">
    <source>
        <dbReference type="Pfam" id="PF01464"/>
    </source>
</evidence>
<dbReference type="InterPro" id="IPR000189">
    <property type="entry name" value="Transglyc_AS"/>
</dbReference>
<dbReference type="EMBL" id="CP012333">
    <property type="protein sequence ID" value="AKU95890.1"/>
    <property type="molecule type" value="Genomic_DNA"/>
</dbReference>
<evidence type="ECO:0000313" key="4">
    <source>
        <dbReference type="Proteomes" id="UP000064967"/>
    </source>
</evidence>
<dbReference type="PANTHER" id="PTHR37423:SF2">
    <property type="entry name" value="MEMBRANE-BOUND LYTIC MUREIN TRANSGLYCOSYLASE C"/>
    <property type="match status" value="1"/>
</dbReference>
<dbReference type="GO" id="GO:0016020">
    <property type="term" value="C:membrane"/>
    <property type="evidence" value="ECO:0007669"/>
    <property type="project" value="InterPro"/>
</dbReference>
<dbReference type="AlphaFoldDB" id="A0A0K1PQS0"/>
<gene>
    <name evidence="3" type="ORF">AKJ09_02554</name>
</gene>
<dbReference type="InterPro" id="IPR008258">
    <property type="entry name" value="Transglycosylase_SLT_dom_1"/>
</dbReference>
<dbReference type="CDD" id="cd13401">
    <property type="entry name" value="Slt70-like"/>
    <property type="match status" value="1"/>
</dbReference>
<dbReference type="SUPFAM" id="SSF48452">
    <property type="entry name" value="TPR-like"/>
    <property type="match status" value="1"/>
</dbReference>
<dbReference type="STRING" id="1391654.AKJ09_02554"/>
<dbReference type="PANTHER" id="PTHR37423">
    <property type="entry name" value="SOLUBLE LYTIC MUREIN TRANSGLYCOSYLASE-RELATED"/>
    <property type="match status" value="1"/>
</dbReference>
<dbReference type="GO" id="GO:0000270">
    <property type="term" value="P:peptidoglycan metabolic process"/>
    <property type="evidence" value="ECO:0007669"/>
    <property type="project" value="InterPro"/>
</dbReference>
<accession>A0A0K1PQS0</accession>
<dbReference type="PROSITE" id="PS51257">
    <property type="entry name" value="PROKAR_LIPOPROTEIN"/>
    <property type="match status" value="1"/>
</dbReference>
<evidence type="ECO:0000256" key="1">
    <source>
        <dbReference type="ARBA" id="ARBA00007734"/>
    </source>
</evidence>
<dbReference type="OrthoDB" id="9781970at2"/>
<feature type="domain" description="Transglycosylase SLT" evidence="2">
    <location>
        <begin position="595"/>
        <end position="701"/>
    </location>
</feature>
<keyword evidence="4" id="KW-1185">Reference proteome</keyword>
<dbReference type="PROSITE" id="PS00922">
    <property type="entry name" value="TRANSGLYCOSYLASE"/>
    <property type="match status" value="1"/>
</dbReference>